<organism evidence="2 3">
    <name type="scientific">Anaplasma phagocytophilum</name>
    <name type="common">Ehrlichia phagocytophila</name>
    <dbReference type="NCBI Taxonomy" id="948"/>
    <lineage>
        <taxon>Bacteria</taxon>
        <taxon>Pseudomonadati</taxon>
        <taxon>Pseudomonadota</taxon>
        <taxon>Alphaproteobacteria</taxon>
        <taxon>Rickettsiales</taxon>
        <taxon>Anaplasmataceae</taxon>
        <taxon>Anaplasma</taxon>
        <taxon>phagocytophilum group</taxon>
    </lineage>
</organism>
<evidence type="ECO:0000256" key="1">
    <source>
        <dbReference type="SAM" id="Phobius"/>
    </source>
</evidence>
<dbReference type="Proteomes" id="UP000055047">
    <property type="component" value="Unassembled WGS sequence"/>
</dbReference>
<name>A0A098GJB5_ANAPH</name>
<evidence type="ECO:0000313" key="2">
    <source>
        <dbReference type="EMBL" id="CEH11095.1"/>
    </source>
</evidence>
<sequence>MRNSSALVGYYNVADASRLLCCGAVLSIIVQVILMLDSEVSGMQYMSSVACAA</sequence>
<feature type="transmembrane region" description="Helical" evidence="1">
    <location>
        <begin position="16"/>
        <end position="36"/>
    </location>
</feature>
<accession>A0A098GJB5</accession>
<dbReference type="EMBL" id="CCXQ01000066">
    <property type="protein sequence ID" value="CEH11095.1"/>
    <property type="molecule type" value="Genomic_DNA"/>
</dbReference>
<keyword evidence="1" id="KW-0472">Membrane</keyword>
<proteinExistence type="predicted"/>
<evidence type="ECO:0000313" key="3">
    <source>
        <dbReference type="Proteomes" id="UP000055047"/>
    </source>
</evidence>
<keyword evidence="1" id="KW-1133">Transmembrane helix</keyword>
<keyword evidence="1" id="KW-0812">Transmembrane</keyword>
<protein>
    <submittedName>
        <fullName evidence="2">Uncharacterized protein</fullName>
    </submittedName>
</protein>
<gene>
    <name evidence="2" type="ORF">ANAPHAGO_00884</name>
</gene>
<dbReference type="AlphaFoldDB" id="A0A098GJB5"/>
<reference evidence="2 3" key="1">
    <citation type="submission" date="2014-09" db="EMBL/GenBank/DDBJ databases">
        <authorList>
            <person name="Loux Valentin"/>
            <person name="Dugat Thibaut"/>
        </authorList>
    </citation>
    <scope>NUCLEOTIDE SEQUENCE [LARGE SCALE GENOMIC DNA]</scope>
    <source>
        <strain evidence="2 3">BOV-10_179</strain>
    </source>
</reference>